<organism evidence="8 9">
    <name type="scientific">Microbulbifer harenosus</name>
    <dbReference type="NCBI Taxonomy" id="2576840"/>
    <lineage>
        <taxon>Bacteria</taxon>
        <taxon>Pseudomonadati</taxon>
        <taxon>Pseudomonadota</taxon>
        <taxon>Gammaproteobacteria</taxon>
        <taxon>Cellvibrionales</taxon>
        <taxon>Microbulbiferaceae</taxon>
        <taxon>Microbulbifer</taxon>
    </lineage>
</organism>
<comment type="caution">
    <text evidence="8">The sequence shown here is derived from an EMBL/GenBank/DDBJ whole genome shotgun (WGS) entry which is preliminary data.</text>
</comment>
<reference evidence="8 9" key="1">
    <citation type="submission" date="2019-05" db="EMBL/GenBank/DDBJ databases">
        <title>Microbulbifer harenosus sp. nov., an alginate-degrading bacterium isolated from coastal sand.</title>
        <authorList>
            <person name="Huang H."/>
            <person name="Mo K."/>
            <person name="Bao S."/>
        </authorList>
    </citation>
    <scope>NUCLEOTIDE SEQUENCE [LARGE SCALE GENOMIC DNA]</scope>
    <source>
        <strain evidence="8 9">HB161719</strain>
    </source>
</reference>
<name>A0ABY2UF51_9GAMM</name>
<keyword evidence="4" id="KW-0274">FAD</keyword>
<dbReference type="SUPFAM" id="SSF51905">
    <property type="entry name" value="FAD/NAD(P)-binding domain"/>
    <property type="match status" value="1"/>
</dbReference>
<dbReference type="EMBL" id="VANI01000015">
    <property type="protein sequence ID" value="TLM76185.1"/>
    <property type="molecule type" value="Genomic_DNA"/>
</dbReference>
<feature type="transmembrane region" description="Helical" evidence="7">
    <location>
        <begin position="9"/>
        <end position="26"/>
    </location>
</feature>
<comment type="cofactor">
    <cofactor evidence="1">
        <name>FAD</name>
        <dbReference type="ChEBI" id="CHEBI:57692"/>
    </cofactor>
</comment>
<keyword evidence="7" id="KW-0812">Transmembrane</keyword>
<keyword evidence="7" id="KW-1133">Transmembrane helix</keyword>
<gene>
    <name evidence="8" type="ORF">FDY93_14585</name>
</gene>
<evidence type="ECO:0000256" key="3">
    <source>
        <dbReference type="ARBA" id="ARBA00022630"/>
    </source>
</evidence>
<keyword evidence="9" id="KW-1185">Reference proteome</keyword>
<dbReference type="PANTHER" id="PTHR43872">
    <property type="entry name" value="MONOOXYGENASE, PUTATIVE (AFU_ORTHOLOGUE AFUA_8G02570)-RELATED"/>
    <property type="match status" value="1"/>
</dbReference>
<evidence type="ECO:0000256" key="1">
    <source>
        <dbReference type="ARBA" id="ARBA00001974"/>
    </source>
</evidence>
<keyword evidence="5" id="KW-0560">Oxidoreductase</keyword>
<evidence type="ECO:0000256" key="4">
    <source>
        <dbReference type="ARBA" id="ARBA00022827"/>
    </source>
</evidence>
<proteinExistence type="inferred from homology"/>
<evidence type="ECO:0000313" key="9">
    <source>
        <dbReference type="Proteomes" id="UP000306791"/>
    </source>
</evidence>
<dbReference type="PRINTS" id="PR00469">
    <property type="entry name" value="PNDRDTASEII"/>
</dbReference>
<dbReference type="Proteomes" id="UP000306791">
    <property type="component" value="Unassembled WGS sequence"/>
</dbReference>
<evidence type="ECO:0000256" key="6">
    <source>
        <dbReference type="ARBA" id="ARBA00023033"/>
    </source>
</evidence>
<dbReference type="InterPro" id="IPR051820">
    <property type="entry name" value="FAD-binding_MO"/>
</dbReference>
<evidence type="ECO:0000256" key="7">
    <source>
        <dbReference type="SAM" id="Phobius"/>
    </source>
</evidence>
<dbReference type="InterPro" id="IPR020946">
    <property type="entry name" value="Flavin_mOase-like"/>
</dbReference>
<dbReference type="InterPro" id="IPR036188">
    <property type="entry name" value="FAD/NAD-bd_sf"/>
</dbReference>
<dbReference type="Gene3D" id="3.50.50.60">
    <property type="entry name" value="FAD/NAD(P)-binding domain"/>
    <property type="match status" value="3"/>
</dbReference>
<keyword evidence="6" id="KW-0503">Monooxygenase</keyword>
<dbReference type="PANTHER" id="PTHR43872:SF1">
    <property type="entry name" value="MONOOXYGENASE, PUTATIVE (AFU_ORTHOLOGUE AFUA_8G02570)-RELATED"/>
    <property type="match status" value="1"/>
</dbReference>
<evidence type="ECO:0000256" key="5">
    <source>
        <dbReference type="ARBA" id="ARBA00023002"/>
    </source>
</evidence>
<dbReference type="Pfam" id="PF00743">
    <property type="entry name" value="FMO-like"/>
    <property type="match status" value="1"/>
</dbReference>
<sequence length="499" mass="56397">MIKMTQSPLYFDVLIVGAGISGIGAACHLRRRCPSLSFAILEMRSDLGGTWDLFRYPGIRSDSDMYTLGYSFRPWPEPKAIAEGKDIKRYIRDTAREVGVEQHIRYRHKVLAANWHSEKCLWQVNVDTGENMSTIYEARFLFSCSGYYDYESGYKPDFTNEAKFSGPVVHTQDWDPALDWRDKRIVVIGSGATAITLVPALAKEAKEVVMLQRSPGYVASTTSKDPWVDPLSKFLPESLVYRILRWKHISLSIVLYQLAKAFPEQSATILINGVREALAGHCDVDQHFRPHYNPWDQRVCVVPESDFFLAIKEKKASVVTGHIERFTPDGILLTSGENLEADIIVVATGLKLKALGGVTLQVDSRDIPASDCTSYKGMMLSGIPNFFLFMGYSNASWTLKTDLTARYACRLIKHLDKKGYHYAKPNQPDSTVAEQDIMPLSAGYILRGKHLLPRQGNKHPWKIYQNYFLDWLSLELSPVIGNELSVGQRPSNSDWKNLE</sequence>
<accession>A0ABY2UF51</accession>
<evidence type="ECO:0000313" key="8">
    <source>
        <dbReference type="EMBL" id="TLM76185.1"/>
    </source>
</evidence>
<protein>
    <submittedName>
        <fullName evidence="8">NAD(P)/FAD-dependent oxidoreductase</fullName>
    </submittedName>
</protein>
<keyword evidence="7" id="KW-0472">Membrane</keyword>
<comment type="similarity">
    <text evidence="2">Belongs to the FAD-binding monooxygenase family.</text>
</comment>
<dbReference type="PROSITE" id="PS51257">
    <property type="entry name" value="PROKAR_LIPOPROTEIN"/>
    <property type="match status" value="1"/>
</dbReference>
<evidence type="ECO:0000256" key="2">
    <source>
        <dbReference type="ARBA" id="ARBA00010139"/>
    </source>
</evidence>
<keyword evidence="3" id="KW-0285">Flavoprotein</keyword>